<proteinExistence type="inferred from homology"/>
<dbReference type="InterPro" id="IPR050237">
    <property type="entry name" value="ATP-dep_AMP-bd_enzyme"/>
</dbReference>
<keyword evidence="4 11" id="KW-0436">Ligase</keyword>
<dbReference type="PANTHER" id="PTHR43767:SF8">
    <property type="entry name" value="LONG-CHAIN-FATTY-ACID--COA LIGASE"/>
    <property type="match status" value="1"/>
</dbReference>
<evidence type="ECO:0000256" key="6">
    <source>
        <dbReference type="ARBA" id="ARBA00039545"/>
    </source>
</evidence>
<dbReference type="CDD" id="cd05936">
    <property type="entry name" value="FC-FACS_FadD_like"/>
    <property type="match status" value="1"/>
</dbReference>
<dbReference type="GO" id="GO:0004467">
    <property type="term" value="F:long-chain fatty acid-CoA ligase activity"/>
    <property type="evidence" value="ECO:0007669"/>
    <property type="project" value="UniProtKB-EC"/>
</dbReference>
<name>A0A919Q597_9MICO</name>
<comment type="caution">
    <text evidence="11">The sequence shown here is derived from an EMBL/GenBank/DDBJ whole genome shotgun (WGS) entry which is preliminary data.</text>
</comment>
<protein>
    <recommendedName>
        <fullName evidence="6">Long-chain-fatty-acid--CoA ligase</fullName>
        <ecNumber evidence="5">6.2.1.3</ecNumber>
    </recommendedName>
    <alternativeName>
        <fullName evidence="7">Long-chain acyl-CoA synthetase</fullName>
    </alternativeName>
</protein>
<dbReference type="EMBL" id="BONR01000002">
    <property type="protein sequence ID" value="GIG54528.1"/>
    <property type="molecule type" value="Genomic_DNA"/>
</dbReference>
<evidence type="ECO:0000256" key="3">
    <source>
        <dbReference type="ARBA" id="ARBA00006432"/>
    </source>
</evidence>
<evidence type="ECO:0000256" key="2">
    <source>
        <dbReference type="ARBA" id="ARBA00005005"/>
    </source>
</evidence>
<dbReference type="GO" id="GO:0016020">
    <property type="term" value="C:membrane"/>
    <property type="evidence" value="ECO:0007669"/>
    <property type="project" value="UniProtKB-SubCell"/>
</dbReference>
<dbReference type="InterPro" id="IPR000873">
    <property type="entry name" value="AMP-dep_synth/lig_dom"/>
</dbReference>
<gene>
    <name evidence="11" type="primary">fadD</name>
    <name evidence="11" type="ORF">Dac01nite_12800</name>
</gene>
<reference evidence="11" key="1">
    <citation type="submission" date="2021-01" db="EMBL/GenBank/DDBJ databases">
        <title>Whole genome shotgun sequence of Demequina activiva NBRC 110675.</title>
        <authorList>
            <person name="Komaki H."/>
            <person name="Tamura T."/>
        </authorList>
    </citation>
    <scope>NUCLEOTIDE SEQUENCE</scope>
    <source>
        <strain evidence="11">NBRC 110675</strain>
    </source>
</reference>
<evidence type="ECO:0000256" key="4">
    <source>
        <dbReference type="ARBA" id="ARBA00022598"/>
    </source>
</evidence>
<dbReference type="Proteomes" id="UP000652354">
    <property type="component" value="Unassembled WGS sequence"/>
</dbReference>
<accession>A0A919Q597</accession>
<evidence type="ECO:0000259" key="9">
    <source>
        <dbReference type="Pfam" id="PF00501"/>
    </source>
</evidence>
<keyword evidence="12" id="KW-1185">Reference proteome</keyword>
<comment type="similarity">
    <text evidence="3">Belongs to the ATP-dependent AMP-binding enzyme family.</text>
</comment>
<evidence type="ECO:0000256" key="8">
    <source>
        <dbReference type="SAM" id="MobiDB-lite"/>
    </source>
</evidence>
<evidence type="ECO:0000256" key="7">
    <source>
        <dbReference type="ARBA" id="ARBA00042773"/>
    </source>
</evidence>
<feature type="domain" description="AMP-binding enzyme C-terminal" evidence="10">
    <location>
        <begin position="489"/>
        <end position="562"/>
    </location>
</feature>
<dbReference type="SUPFAM" id="SSF56801">
    <property type="entry name" value="Acetyl-CoA synthetase-like"/>
    <property type="match status" value="1"/>
</dbReference>
<feature type="domain" description="AMP-dependent synthetase/ligase" evidence="9">
    <location>
        <begin position="50"/>
        <end position="437"/>
    </location>
</feature>
<evidence type="ECO:0000313" key="12">
    <source>
        <dbReference type="Proteomes" id="UP000652354"/>
    </source>
</evidence>
<comment type="pathway">
    <text evidence="2">Lipid metabolism; fatty acid beta-oxidation.</text>
</comment>
<evidence type="ECO:0000259" key="10">
    <source>
        <dbReference type="Pfam" id="PF13193"/>
    </source>
</evidence>
<dbReference type="Gene3D" id="3.30.300.30">
    <property type="match status" value="1"/>
</dbReference>
<sequence>MMTHDDTARPLPGHDPVAGGDRPWFAHYPPGVDRTIEVPQESSLGDMAHQAALRYGDRTAFSNLGGTLSFAELDDLATRVAAYLQHDLGLTKGDRIVIQMPNLMQYPVVLYGALRAGLVVVGANPLYTADELSKVIADAEPRAIVVLANFAHTVQKVLPGSSIESVIVTEAGDMLHQPKRAIVNLVAKRVKKMVPAYFLPQAIPFRTILGGDPERFTEPGVTHEDVAFLQYTGGTTGGTKAAVLTHWNMLCNQEQFIGNIRAVLEDGGSTVIAALPLYHVFSLTVNCIGFLRFGGHNVLVTNPRDIPGFVKTIDASKPDALVLVSTLAGALMDNADFARLDLSNVKISVAGGMALRSAVGARWREMTGSDIVEGYGLTEASPVVSVNPTHLPPRIGTIGVPLPSTDVRVLDDEGRDVPPGEPGELAVKGPQVMAGYWHKPEETAAVITEDGWLLTGDVATFDEDGYLRIVDRKKEIIVVSGFNVYPGDLEDAAMLHPKVAEAGAIPIPDERAGEVPKLFVVRRDDSLTEAELADYLKEHLTGYKRPRQIEFLDELPKTNVGKVLRRGLRDIEAARSQGAHAQG</sequence>
<dbReference type="InterPro" id="IPR042099">
    <property type="entry name" value="ANL_N_sf"/>
</dbReference>
<dbReference type="Gene3D" id="3.40.50.12780">
    <property type="entry name" value="N-terminal domain of ligase-like"/>
    <property type="match status" value="1"/>
</dbReference>
<dbReference type="Pfam" id="PF00501">
    <property type="entry name" value="AMP-binding"/>
    <property type="match status" value="1"/>
</dbReference>
<evidence type="ECO:0000256" key="1">
    <source>
        <dbReference type="ARBA" id="ARBA00004170"/>
    </source>
</evidence>
<feature type="region of interest" description="Disordered" evidence="8">
    <location>
        <begin position="1"/>
        <end position="24"/>
    </location>
</feature>
<dbReference type="AlphaFoldDB" id="A0A919Q597"/>
<dbReference type="PANTHER" id="PTHR43767">
    <property type="entry name" value="LONG-CHAIN-FATTY-ACID--COA LIGASE"/>
    <property type="match status" value="1"/>
</dbReference>
<dbReference type="EC" id="6.2.1.3" evidence="5"/>
<dbReference type="InterPro" id="IPR045851">
    <property type="entry name" value="AMP-bd_C_sf"/>
</dbReference>
<dbReference type="Pfam" id="PF13193">
    <property type="entry name" value="AMP-binding_C"/>
    <property type="match status" value="1"/>
</dbReference>
<dbReference type="InterPro" id="IPR025110">
    <property type="entry name" value="AMP-bd_C"/>
</dbReference>
<dbReference type="FunFam" id="3.40.50.12780:FF:000003">
    <property type="entry name" value="Long-chain-fatty-acid--CoA ligase FadD"/>
    <property type="match status" value="1"/>
</dbReference>
<comment type="subcellular location">
    <subcellularLocation>
        <location evidence="1">Membrane</location>
        <topology evidence="1">Peripheral membrane protein</topology>
    </subcellularLocation>
</comment>
<organism evidence="11 12">
    <name type="scientific">Demequina activiva</name>
    <dbReference type="NCBI Taxonomy" id="1582364"/>
    <lineage>
        <taxon>Bacteria</taxon>
        <taxon>Bacillati</taxon>
        <taxon>Actinomycetota</taxon>
        <taxon>Actinomycetes</taxon>
        <taxon>Micrococcales</taxon>
        <taxon>Demequinaceae</taxon>
        <taxon>Demequina</taxon>
    </lineage>
</organism>
<evidence type="ECO:0000256" key="5">
    <source>
        <dbReference type="ARBA" id="ARBA00026121"/>
    </source>
</evidence>
<evidence type="ECO:0000313" key="11">
    <source>
        <dbReference type="EMBL" id="GIG54528.1"/>
    </source>
</evidence>